<keyword evidence="4" id="KW-1185">Reference proteome</keyword>
<dbReference type="SUPFAM" id="SSF82171">
    <property type="entry name" value="DPP6 N-terminal domain-like"/>
    <property type="match status" value="1"/>
</dbReference>
<dbReference type="EMBL" id="OX365700">
    <property type="protein sequence ID" value="CAI4033080.1"/>
    <property type="molecule type" value="Genomic_DNA"/>
</dbReference>
<evidence type="ECO:0000313" key="4">
    <source>
        <dbReference type="Proteomes" id="UP001179121"/>
    </source>
</evidence>
<dbReference type="PANTHER" id="PTHR36842">
    <property type="entry name" value="PROTEIN TOLB HOMOLOG"/>
    <property type="match status" value="1"/>
</dbReference>
<dbReference type="AlphaFoldDB" id="A0AA86N1Z2"/>
<dbReference type="KEGG" id="nti:DNFV4_03512"/>
<name>A0AA86N1Z2_9BACT</name>
<accession>A0AA86N1Z2</accession>
<sequence length="479" mass="50680">MDSLRQRPVPLMLIAAIASLLHGCDGVPKEDSAAEGTTERVSVSDGNVFQSNGGNGDSTRVEIGVPELTSPTPGISGDGRFVVFDSTATNLVPGVNTNGRRQIYLHDRVTGLTELISVGSNGLAGNDDSASPVVADDGDTVVFESFASNLVFNDTNNARDVFLRRRQAQITDRVSQTAQGLQGLCPAAGEGCRSYDPAINADGTIIAFGSNARLTPEDLDNSPDIYVLDRSSGPTLRRITAPLGAIQANASHGSPAVSADGRFVAFASNASNLITGEPPNAVFDIFRHDRLANQLQKVSVPANGLAADGDSHGPSLSGDGRFVAFWSRARNLLPGPPRDTGFADIYVADMLGTVPSLSRTALGLFNQSANGDSHYPSISRDGRFVAFLSRADNLVPAGVDGNNFLDVYRADRNCVLAPPQNCEVIRISIAISNRDVDGDGRAPVIAADPRIIAFYSDATNLVPNDTNNFRDAFVRLLRQ</sequence>
<feature type="compositionally biased region" description="Polar residues" evidence="2">
    <location>
        <begin position="39"/>
        <end position="52"/>
    </location>
</feature>
<evidence type="ECO:0000313" key="3">
    <source>
        <dbReference type="EMBL" id="CAI4033080.1"/>
    </source>
</evidence>
<organism evidence="3 4">
    <name type="scientific">Nitrospira tepida</name>
    <dbReference type="NCBI Taxonomy" id="2973512"/>
    <lineage>
        <taxon>Bacteria</taxon>
        <taxon>Pseudomonadati</taxon>
        <taxon>Nitrospirota</taxon>
        <taxon>Nitrospiria</taxon>
        <taxon>Nitrospirales</taxon>
        <taxon>Nitrospiraceae</taxon>
        <taxon>Nitrospira</taxon>
    </lineage>
</organism>
<evidence type="ECO:0000256" key="2">
    <source>
        <dbReference type="SAM" id="MobiDB-lite"/>
    </source>
</evidence>
<evidence type="ECO:0000256" key="1">
    <source>
        <dbReference type="ARBA" id="ARBA00009820"/>
    </source>
</evidence>
<dbReference type="Gene3D" id="2.120.10.30">
    <property type="entry name" value="TolB, C-terminal domain"/>
    <property type="match status" value="2"/>
</dbReference>
<gene>
    <name evidence="3" type="ORF">DNFV4_03512</name>
</gene>
<reference evidence="3" key="1">
    <citation type="submission" date="2022-10" db="EMBL/GenBank/DDBJ databases">
        <authorList>
            <person name="Koch H."/>
        </authorList>
    </citation>
    <scope>NUCLEOTIDE SEQUENCE</scope>
    <source>
        <strain evidence="3">DNF</strain>
    </source>
</reference>
<dbReference type="InterPro" id="IPR011659">
    <property type="entry name" value="WD40"/>
</dbReference>
<dbReference type="InterPro" id="IPR011042">
    <property type="entry name" value="6-blade_b-propeller_TolB-like"/>
</dbReference>
<feature type="region of interest" description="Disordered" evidence="2">
    <location>
        <begin position="29"/>
        <end position="58"/>
    </location>
</feature>
<proteinExistence type="inferred from homology"/>
<dbReference type="RefSeq" id="WP_289269981.1">
    <property type="nucleotide sequence ID" value="NZ_OX365700.1"/>
</dbReference>
<dbReference type="Proteomes" id="UP001179121">
    <property type="component" value="Chromosome"/>
</dbReference>
<dbReference type="PANTHER" id="PTHR36842:SF1">
    <property type="entry name" value="PROTEIN TOLB"/>
    <property type="match status" value="1"/>
</dbReference>
<dbReference type="Pfam" id="PF07676">
    <property type="entry name" value="PD40"/>
    <property type="match status" value="2"/>
</dbReference>
<comment type="similarity">
    <text evidence="1">Belongs to the TolB family.</text>
</comment>
<protein>
    <submittedName>
        <fullName evidence="3">Uncharacterized protein</fullName>
    </submittedName>
</protein>